<dbReference type="FunFam" id="3.90.230.10:FF:000002">
    <property type="entry name" value="Xaa-Pro aminopeptidase 3"/>
    <property type="match status" value="1"/>
</dbReference>
<evidence type="ECO:0000256" key="15">
    <source>
        <dbReference type="ARBA" id="ARBA00048994"/>
    </source>
</evidence>
<reference evidence="17 18" key="1">
    <citation type="journal article" date="2018" name="Sci. Rep.">
        <title>Raphidocelis subcapitata (=Pseudokirchneriella subcapitata) provides an insight into genome evolution and environmental adaptations in the Sphaeropleales.</title>
        <authorList>
            <person name="Suzuki S."/>
            <person name="Yamaguchi H."/>
            <person name="Nakajima N."/>
            <person name="Kawachi M."/>
        </authorList>
    </citation>
    <scope>NUCLEOTIDE SEQUENCE [LARGE SCALE GENOMIC DNA]</scope>
    <source>
        <strain evidence="17 18">NIES-35</strain>
    </source>
</reference>
<organism evidence="17 18">
    <name type="scientific">Raphidocelis subcapitata</name>
    <dbReference type="NCBI Taxonomy" id="307507"/>
    <lineage>
        <taxon>Eukaryota</taxon>
        <taxon>Viridiplantae</taxon>
        <taxon>Chlorophyta</taxon>
        <taxon>core chlorophytes</taxon>
        <taxon>Chlorophyceae</taxon>
        <taxon>CS clade</taxon>
        <taxon>Sphaeropleales</taxon>
        <taxon>Selenastraceae</taxon>
        <taxon>Raphidocelis</taxon>
    </lineage>
</organism>
<dbReference type="GO" id="GO:0102009">
    <property type="term" value="F:proline dipeptidase activity"/>
    <property type="evidence" value="ECO:0007669"/>
    <property type="project" value="UniProtKB-EC"/>
</dbReference>
<dbReference type="Pfam" id="PF05195">
    <property type="entry name" value="AMP_N"/>
    <property type="match status" value="1"/>
</dbReference>
<dbReference type="SUPFAM" id="SSF53092">
    <property type="entry name" value="Creatinase/prolidase N-terminal domain"/>
    <property type="match status" value="1"/>
</dbReference>
<name>A0A2V0P331_9CHLO</name>
<keyword evidence="6" id="KW-0224">Dipeptidase</keyword>
<dbReference type="OrthoDB" id="10261878at2759"/>
<keyword evidence="4" id="KW-0479">Metal-binding</keyword>
<protein>
    <recommendedName>
        <fullName evidence="11">Xaa-Pro dipeptidase</fullName>
        <ecNumber evidence="10">3.4.13.9</ecNumber>
    </recommendedName>
    <alternativeName>
        <fullName evidence="14">Imidodipeptidase</fullName>
    </alternativeName>
    <alternativeName>
        <fullName evidence="12">Peptidase D</fullName>
    </alternativeName>
    <alternativeName>
        <fullName evidence="13">Proline dipeptidase</fullName>
    </alternativeName>
</protein>
<evidence type="ECO:0000256" key="4">
    <source>
        <dbReference type="ARBA" id="ARBA00022723"/>
    </source>
</evidence>
<evidence type="ECO:0000256" key="2">
    <source>
        <dbReference type="ARBA" id="ARBA00011738"/>
    </source>
</evidence>
<dbReference type="Gene3D" id="3.40.350.10">
    <property type="entry name" value="Creatinase/prolidase N-terminal domain"/>
    <property type="match status" value="1"/>
</dbReference>
<comment type="catalytic activity">
    <reaction evidence="15">
        <text>Xaa-L-Pro dipeptide + H2O = an L-alpha-amino acid + L-proline</text>
        <dbReference type="Rhea" id="RHEA:76407"/>
        <dbReference type="ChEBI" id="CHEBI:15377"/>
        <dbReference type="ChEBI" id="CHEBI:59869"/>
        <dbReference type="ChEBI" id="CHEBI:60039"/>
        <dbReference type="ChEBI" id="CHEBI:195196"/>
        <dbReference type="EC" id="3.4.13.9"/>
    </reaction>
</comment>
<comment type="similarity">
    <text evidence="9">Belongs to the peptidase M24B family. Eukaryotic-type prolidase subfamily.</text>
</comment>
<accession>A0A2V0P331</accession>
<dbReference type="Proteomes" id="UP000247498">
    <property type="component" value="Unassembled WGS sequence"/>
</dbReference>
<evidence type="ECO:0000256" key="13">
    <source>
        <dbReference type="ARBA" id="ARBA00044284"/>
    </source>
</evidence>
<evidence type="ECO:0000313" key="17">
    <source>
        <dbReference type="EMBL" id="GBF92263.1"/>
    </source>
</evidence>
<dbReference type="InterPro" id="IPR007865">
    <property type="entry name" value="Aminopep_P_N"/>
</dbReference>
<proteinExistence type="inferred from homology"/>
<comment type="subunit">
    <text evidence="2">Homodimer.</text>
</comment>
<keyword evidence="3" id="KW-0645">Protease</keyword>
<dbReference type="InterPro" id="IPR036005">
    <property type="entry name" value="Creatinase/aminopeptidase-like"/>
</dbReference>
<dbReference type="GO" id="GO:0030145">
    <property type="term" value="F:manganese ion binding"/>
    <property type="evidence" value="ECO:0007669"/>
    <property type="project" value="InterPro"/>
</dbReference>
<evidence type="ECO:0000256" key="8">
    <source>
        <dbReference type="ARBA" id="ARBA00023211"/>
    </source>
</evidence>
<evidence type="ECO:0000256" key="3">
    <source>
        <dbReference type="ARBA" id="ARBA00022670"/>
    </source>
</evidence>
<dbReference type="InterPro" id="IPR029149">
    <property type="entry name" value="Creatin/AminoP/Spt16_N"/>
</dbReference>
<dbReference type="PANTHER" id="PTHR48480:SF2">
    <property type="entry name" value="PEPTIDASE D"/>
    <property type="match status" value="1"/>
</dbReference>
<dbReference type="InterPro" id="IPR052433">
    <property type="entry name" value="X-Pro_dipept-like"/>
</dbReference>
<evidence type="ECO:0000256" key="7">
    <source>
        <dbReference type="ARBA" id="ARBA00023049"/>
    </source>
</evidence>
<dbReference type="EC" id="3.4.13.9" evidence="10"/>
<evidence type="ECO:0000256" key="1">
    <source>
        <dbReference type="ARBA" id="ARBA00001936"/>
    </source>
</evidence>
<keyword evidence="18" id="KW-1185">Reference proteome</keyword>
<dbReference type="SMART" id="SM01011">
    <property type="entry name" value="AMP_N"/>
    <property type="match status" value="1"/>
</dbReference>
<dbReference type="SUPFAM" id="SSF55920">
    <property type="entry name" value="Creatinase/aminopeptidase"/>
    <property type="match status" value="1"/>
</dbReference>
<dbReference type="InterPro" id="IPR000994">
    <property type="entry name" value="Pept_M24"/>
</dbReference>
<comment type="caution">
    <text evidence="17">The sequence shown here is derived from an EMBL/GenBank/DDBJ whole genome shotgun (WGS) entry which is preliminary data.</text>
</comment>
<keyword evidence="7" id="KW-0482">Metalloprotease</keyword>
<dbReference type="Pfam" id="PF00557">
    <property type="entry name" value="Peptidase_M24"/>
    <property type="match status" value="1"/>
</dbReference>
<evidence type="ECO:0000256" key="11">
    <source>
        <dbReference type="ARBA" id="ARBA00044141"/>
    </source>
</evidence>
<feature type="domain" description="Aminopeptidase P N-terminal" evidence="16">
    <location>
        <begin position="21"/>
        <end position="156"/>
    </location>
</feature>
<dbReference type="AlphaFoldDB" id="A0A2V0P331"/>
<evidence type="ECO:0000259" key="16">
    <source>
        <dbReference type="SMART" id="SM01011"/>
    </source>
</evidence>
<dbReference type="EMBL" id="BDRX01000030">
    <property type="protein sequence ID" value="GBF92263.1"/>
    <property type="molecule type" value="Genomic_DNA"/>
</dbReference>
<evidence type="ECO:0000256" key="12">
    <source>
        <dbReference type="ARBA" id="ARBA00044252"/>
    </source>
</evidence>
<dbReference type="CDD" id="cd01087">
    <property type="entry name" value="Prolidase"/>
    <property type="match status" value="1"/>
</dbReference>
<sequence length="499" mass="54048">MAAANDGPCYYSMGADTLRVCRRELHGGARAEVVRRMRDAGGARGIVLLKGGDVLPVYATDGEILFRQDAYFHYLFGVMEEGFWGAVDTRDGKATLFMPRLPESYGVWMGELHGPDYYKAKYAVDAVAYVDEMAATLKAASPPCLHVLSGTNTDSGTAVAPPPAFEGQEEAGFEFEAGALFPAITEARVHKSKAEVEVLRYANKLASRAHVAMMEIARPGKYEYQLESLFRHLTYSQGGCRNQGYTCIAASGPNAAVLHYGHAAAPNDRQLAGGDIVLLDMGCEYHRYTSDITTSFPADGKFTPDQRVVYDAVLDAHQSVIGAMKPGVAWSDMQTLAYRKILSGLKAGGILRGEVEEMLEAELGGVFMPHGLGHFLGLDTHDVGGYGEGFPERIQRPGYRSLRTARALEPGMVITVEPGCYFIKLLIQPALQDPARAKFLNAEALARFMDFGGVRLEDNVLVTERGAESLTDVPRTAADVEAVMAGAPWPPARGKRPAA</sequence>
<evidence type="ECO:0000256" key="10">
    <source>
        <dbReference type="ARBA" id="ARBA00044051"/>
    </source>
</evidence>
<gene>
    <name evidence="17" type="ORF">Rsub_05346</name>
</gene>
<keyword evidence="5" id="KW-0378">Hydrolase</keyword>
<comment type="cofactor">
    <cofactor evidence="1">
        <name>Mn(2+)</name>
        <dbReference type="ChEBI" id="CHEBI:29035"/>
    </cofactor>
</comment>
<dbReference type="GO" id="GO:0070006">
    <property type="term" value="F:metalloaminopeptidase activity"/>
    <property type="evidence" value="ECO:0007669"/>
    <property type="project" value="InterPro"/>
</dbReference>
<keyword evidence="8" id="KW-0464">Manganese</keyword>
<evidence type="ECO:0000256" key="5">
    <source>
        <dbReference type="ARBA" id="ARBA00022801"/>
    </source>
</evidence>
<evidence type="ECO:0000256" key="14">
    <source>
        <dbReference type="ARBA" id="ARBA00044351"/>
    </source>
</evidence>
<dbReference type="InParanoid" id="A0A2V0P331"/>
<dbReference type="GO" id="GO:0006508">
    <property type="term" value="P:proteolysis"/>
    <property type="evidence" value="ECO:0007669"/>
    <property type="project" value="UniProtKB-KW"/>
</dbReference>
<dbReference type="Gene3D" id="3.90.230.10">
    <property type="entry name" value="Creatinase/methionine aminopeptidase superfamily"/>
    <property type="match status" value="1"/>
</dbReference>
<dbReference type="STRING" id="307507.A0A2V0P331"/>
<evidence type="ECO:0000256" key="9">
    <source>
        <dbReference type="ARBA" id="ARBA00043990"/>
    </source>
</evidence>
<dbReference type="PANTHER" id="PTHR48480">
    <property type="match status" value="1"/>
</dbReference>
<evidence type="ECO:0000313" key="18">
    <source>
        <dbReference type="Proteomes" id="UP000247498"/>
    </source>
</evidence>
<dbReference type="FunCoup" id="A0A2V0P331">
    <property type="interactions" value="1640"/>
</dbReference>
<evidence type="ECO:0000256" key="6">
    <source>
        <dbReference type="ARBA" id="ARBA00022997"/>
    </source>
</evidence>